<feature type="region of interest" description="Disordered" evidence="1">
    <location>
        <begin position="1895"/>
        <end position="1922"/>
    </location>
</feature>
<feature type="region of interest" description="Disordered" evidence="1">
    <location>
        <begin position="2096"/>
        <end position="2118"/>
    </location>
</feature>
<feature type="compositionally biased region" description="Low complexity" evidence="1">
    <location>
        <begin position="3154"/>
        <end position="3171"/>
    </location>
</feature>
<feature type="compositionally biased region" description="Polar residues" evidence="1">
    <location>
        <begin position="2540"/>
        <end position="2561"/>
    </location>
</feature>
<feature type="compositionally biased region" description="Basic and acidic residues" evidence="1">
    <location>
        <begin position="1692"/>
        <end position="1704"/>
    </location>
</feature>
<feature type="compositionally biased region" description="Low complexity" evidence="1">
    <location>
        <begin position="1450"/>
        <end position="1463"/>
    </location>
</feature>
<evidence type="ECO:0000256" key="1">
    <source>
        <dbReference type="SAM" id="MobiDB-lite"/>
    </source>
</evidence>
<feature type="compositionally biased region" description="Basic and acidic residues" evidence="1">
    <location>
        <begin position="423"/>
        <end position="453"/>
    </location>
</feature>
<sequence length="3241" mass="343887">MDPPQCPRVADSKLMPVQDPSTSSCQASSLFAPDIAHSSLGGSCSAAAEAAASPVVSVSSLSVNGENVVKPTGLPSRLAPASFSGSGARQNGVESSSAHSAVSREGGGSALASAKSLESPSSDSAFLNALHAPSDIPPTGKRRGKSPSRASSLSSSPASGTAHQPLQRELVLMHRMTQEQFQQRLLDVSRYRRTVQVVNFRNTVFPSAYSIALFFSAAEKAPQLTKVLMYYFDSLPPAQFRVFCYGLSRCRHVRHVDANATGAAGLPAWRTLLLLKRLKAFPDIRHVTLSGNELESFRGGARRCRSPSKTGGDTTRPSSDSEGLDDEERREEESEWARDSDYALGDEALETVRKLNGRRDRSSDQENDGSSALHGQQTTDKKPAGRVPGAGKVEIKKSKAGIGEKGKALQKKASEGPAGEDFEFSKAKKFADQAASEERLPPSAERREAATSREDDEELETAAKQLLAQVLADVRAGRRAARRRRYFLPLPEEKKEHCSSPDRVDEKRSLSPSLTDDENETRAVYPLRDLMIGGVVCLQIKECALIQQSQLSLWVLNSCHLLRLRQFDLGKSDRSLALVLPDEKDPPTNGELLRRICLMSRQLWTQRKQSSDILTPFHAADDWQEPMLPYFWLYSLLDCMLLYAHNHPSASPAFPPSALPPDSDKSGDARPSGGDAPAVSFAGAAYASLLNYPQLLRQPLVRVWMPPQEPVQGSGTTLKLPPGSSGFCYAFLVGRVGDRCLVRWLTRRQFSDYLEKDQLACRESQAFPFHKDEASSSSRGISISPSLTSASAPSDISSVLSRFKALTPVPPLCPLCVPPSPSSGSPSSEGFAPGPFVSGACHAVPRGRSSSRLAAAAAVGALHGTTSSLYSGGVENSPQMRQKRELESFFGRFDAAIPVARVEPAAFAWDWIQGSNEETSQKRGDERVAAPEGSSESEEETGRKEQGETASKHSLTSLKSKDGAKDNLVEGGDRWDMPELAAGKEGSENKRDDRKLKTGAKGDRRSGEQGIGVGSWVEVDLGGDEDANKPFVTAIGIVCHVDQAPAGAPPPSLPSWQAPSCAFNPQVGLAVAASRSNCERLTPVSRRLLTCRLRVCLLHTKPAQTGVSPQPSKSVSRATVPSVGKHVVSGGNKGYDAGRFVTVSFNRVRPLQVLMAPKDTWTLTAVREQIGKMKDEAEKLGAEKRFWGFGGALGSCVLLPKEWGVDAAERDFGASRAFPVALSLPSKASTQNSEVASSVPLVLHSKLLPCLETDRVEFVQKAMQHPRQLIVHFGFGLSGPASSPSSGTNRRGQGPSQRGGGASWTSAGSGGPSETSEEVSPDGGPGVCDKGPTSQTFNLSSGERASSQVGEERKTLGGHGGSTGNVGWSAHTKHVSADSLPGFRCLDYKPFFLPPSAPAALLALLDGRAGASPSHSGQGKAKADVQGTLSSEKISGEGADLKTQGQAHEASTAAQAPRPAGADAAGGAGRSAAARRASSPPQCDGFDPENATRQDSLFVACSGSAGEVALQDRKPGLPGFLAAGAGLSQGASSASQKKRSTGGALKEAKGGPGGVKTSAAAQGGKGAQSKRARMVYSPTISGKIRSVGSDKSMSPPPFRLDRERSPSPTEAASCGSVRSQQKVFLGTSLSGTLSMQIDSYPATEGSASPSCSTSAMQKGFKEKTAAPSVPRRPGGWTSGFKERGASGAASKVGEKSGKAAKRQREANAQCVGRLERRHGRATVRTRILYFVLARGPLGGLFLDSTAGESEVARRTPAFLQRRRIADCEAPEERKRRKLDEERRERDAEEAQWLWRLSLPCPVISPREPVGEVCLSNIDLNSRETRLTERCAGDEVVSQFPAAKVPSQVSPPANGFGEASTSSRDSSPASSRSCSPPASPLGASSGAYAPFTLHLSRGTSESSTKDRPNSSRVLSENPLLPPARQPLTAGEWELIKNALHFLRGRGVCGLICEAGGSRLSLGSVREETEQYFSLPLIADVWQADEGSTSNARSSKAQIGGACTVGGEGISTRHFLGRQEKEGSVLSENLNPLNGRCSCGEEVQARSEELPKERSPRPCFWRLNDDSLNQVRCFLEFCVSRRQFRMLQEEHFHSCPAALERRPSPHQSGQQSPLLSSQDAASLLQKPVSTGSDGDAVPSSDELCESRDGNYVVFPPSSSASLSPGDDAHPKVPDSISEGRRRGCQEAATCICLDICTCCMTDRASHRPESSDLLGPLLAAVSPPSLASRRDKSKASRFSGERAPPPESAPARAAVMRSCRTATEAGSGVTGQEGGPQGTDTAGGDTAGTGSSGVPVGSSTAEGPASSGTGKKRGRGKGPSGNSQGWPWSSDGVGGEYRRENVELYRRYAEAILEQQARRRRRRLKCESRLGSFGWRRDQFLRRLRQGNLQEDTSQEQPFEGEEEERETDGVNNLGEAVEDRLYRVTYHLAESGDIWGLNRGRQKQRSVAPGAPVDPTGSRGGTDTSFNHSPGCVRRPWESAEIGLFHSDDDMSGLDTDKDEEDPTVQRRLRRERRAAASEAAAAAAAENGPPSSGAVGPANSRRSPIPSTQDHSRQSGSSTGVTAKKVPYNNRRSGKSRKASTGSPSSAPSPSVSVPAMPSLPEVYAAEEQLCAVQLEATMDTEAPSAEENSHRPESLPVSFNAHPFESKFGQNLQGRDSQRDGPSPSGALPTINDNAGVQQGVSGRPSETDRPETFSGSAGPEAQSRQSDTQASGGKILHNKGAPGDSKSQELGCLPLTSPAAEATGGAVQGLRMPREATGSSVQAQVSDSASLSDDESSVGRGGAVAASEGSVGETVDVSPPATVDSPSTDGEGTGGREERRTEPPASWQPVDLYAPDTRAPFEVGSVSGDQETLSLAQGVEPEVLVRNKEESRHFMQSTAVSSRREHDESRQGARKDPSPSVCVVPQVRASLFSPRSVEPEGKVGAEWGDHRASSPSRRPELHESQLQGAGSTCSSRSNHGSPRTPDGVSGAGPQAHTKAGKAGGVEHAVALGSLQSQLQQVQHQQHQLAKYREQFQQHIAQQQLIHLQHLAQHQKLSHRQWVRHAPAYYAVHGFPRHGQVFAAPAAFANGPGASLHYSPVQVLQCVSESAPSFSGTRCIPRPPANAEPLGAPVHAAPDPGQLAQSVADIRARGLPAVRRIELQPVPAPEGPSPGALGSPASPGGVSATAISLVGEPGVRSKEGDPRSGPENEMFPIPPVPGRLPTAAMNGSHSHSAGDGERLAERSYGVEHVIDLTEDE</sequence>
<feature type="region of interest" description="Disordered" evidence="1">
    <location>
        <begin position="1529"/>
        <end position="1618"/>
    </location>
</feature>
<feature type="compositionally biased region" description="Basic and acidic residues" evidence="1">
    <location>
        <begin position="2919"/>
        <end position="2945"/>
    </location>
</feature>
<feature type="compositionally biased region" description="Basic and acidic residues" evidence="1">
    <location>
        <begin position="2164"/>
        <end position="2176"/>
    </location>
</feature>
<feature type="region of interest" description="Disordered" evidence="1">
    <location>
        <begin position="495"/>
        <end position="518"/>
    </location>
</feature>
<feature type="compositionally biased region" description="Low complexity" evidence="1">
    <location>
        <begin position="2583"/>
        <end position="2599"/>
    </location>
</feature>
<feature type="compositionally biased region" description="Low complexity" evidence="1">
    <location>
        <begin position="2516"/>
        <end position="2526"/>
    </location>
</feature>
<accession>A0A0F7UYN9</accession>
<feature type="compositionally biased region" description="Basic and acidic residues" evidence="1">
    <location>
        <begin position="940"/>
        <end position="951"/>
    </location>
</feature>
<feature type="region of interest" description="Disordered" evidence="1">
    <location>
        <begin position="653"/>
        <end position="675"/>
    </location>
</feature>
<feature type="region of interest" description="Disordered" evidence="1">
    <location>
        <begin position="3146"/>
        <end position="3241"/>
    </location>
</feature>
<feature type="compositionally biased region" description="Polar residues" evidence="1">
    <location>
        <begin position="2946"/>
        <end position="2963"/>
    </location>
</feature>
<feature type="compositionally biased region" description="Basic and acidic residues" evidence="1">
    <location>
        <begin position="3217"/>
        <end position="3241"/>
    </location>
</feature>
<feature type="compositionally biased region" description="Polar residues" evidence="1">
    <location>
        <begin position="83"/>
        <end position="100"/>
    </location>
</feature>
<gene>
    <name evidence="2" type="ORF">BN1205_102730</name>
</gene>
<feature type="compositionally biased region" description="Basic and acidic residues" evidence="1">
    <location>
        <begin position="2866"/>
        <end position="2875"/>
    </location>
</feature>
<feature type="compositionally biased region" description="Polar residues" evidence="1">
    <location>
        <begin position="307"/>
        <end position="317"/>
    </location>
</feature>
<feature type="region of interest" description="Disordered" evidence="1">
    <location>
        <begin position="1841"/>
        <end position="1881"/>
    </location>
</feature>
<feature type="compositionally biased region" description="Low complexity" evidence="1">
    <location>
        <begin position="1280"/>
        <end position="1296"/>
    </location>
</feature>
<reference evidence="2" key="1">
    <citation type="journal article" date="2015" name="PLoS ONE">
        <title>Comprehensive Evaluation of Toxoplasma gondii VEG and Neospora caninum LIV Genomes with Tachyzoite Stage Transcriptome and Proteome Defines Novel Transcript Features.</title>
        <authorList>
            <person name="Ramaprasad A."/>
            <person name="Mourier T."/>
            <person name="Naeem R."/>
            <person name="Malas T.B."/>
            <person name="Moussa E."/>
            <person name="Panigrahi A."/>
            <person name="Vermont S.J."/>
            <person name="Otto T.D."/>
            <person name="Wastling J."/>
            <person name="Pain A."/>
        </authorList>
    </citation>
    <scope>NUCLEOTIDE SEQUENCE</scope>
    <source>
        <strain evidence="2">VEG</strain>
    </source>
</reference>
<feature type="region of interest" description="Disordered" evidence="1">
    <location>
        <begin position="1640"/>
        <end position="1704"/>
    </location>
</feature>
<feature type="compositionally biased region" description="Low complexity" evidence="1">
    <location>
        <begin position="2761"/>
        <end position="2773"/>
    </location>
</feature>
<feature type="compositionally biased region" description="Basic and acidic residues" evidence="1">
    <location>
        <begin position="985"/>
        <end position="1007"/>
    </location>
</feature>
<feature type="compositionally biased region" description="Polar residues" evidence="1">
    <location>
        <begin position="1645"/>
        <end position="1656"/>
    </location>
</feature>
<feature type="compositionally biased region" description="Basic and acidic residues" evidence="1">
    <location>
        <begin position="495"/>
        <end position="509"/>
    </location>
</feature>
<feature type="region of interest" description="Disordered" evidence="1">
    <location>
        <begin position="2384"/>
        <end position="2410"/>
    </location>
</feature>
<feature type="compositionally biased region" description="Basic and acidic residues" evidence="1">
    <location>
        <begin position="3180"/>
        <end position="3191"/>
    </location>
</feature>
<feature type="region of interest" description="Disordered" evidence="1">
    <location>
        <begin position="2866"/>
        <end position="2984"/>
    </location>
</feature>
<feature type="compositionally biased region" description="Low complexity" evidence="1">
    <location>
        <begin position="1858"/>
        <end position="1881"/>
    </location>
</feature>
<feature type="compositionally biased region" description="Basic and acidic residues" evidence="1">
    <location>
        <begin position="350"/>
        <end position="364"/>
    </location>
</feature>
<feature type="compositionally biased region" description="Low complexity" evidence="1">
    <location>
        <begin position="147"/>
        <end position="159"/>
    </location>
</feature>
<feature type="compositionally biased region" description="Polar residues" evidence="1">
    <location>
        <begin position="1332"/>
        <end position="1349"/>
    </location>
</feature>
<feature type="compositionally biased region" description="Polar residues" evidence="1">
    <location>
        <begin position="1606"/>
        <end position="1618"/>
    </location>
</feature>
<feature type="region of interest" description="Disordered" evidence="1">
    <location>
        <begin position="1280"/>
        <end position="1367"/>
    </location>
</feature>
<feature type="compositionally biased region" description="Polar residues" evidence="1">
    <location>
        <begin position="2672"/>
        <end position="2682"/>
    </location>
</feature>
<feature type="region of interest" description="Disordered" evidence="1">
    <location>
        <begin position="298"/>
        <end position="460"/>
    </location>
</feature>
<feature type="region of interest" description="Disordered" evidence="1">
    <location>
        <begin position="916"/>
        <end position="1011"/>
    </location>
</feature>
<feature type="compositionally biased region" description="Basic and acidic residues" evidence="1">
    <location>
        <begin position="2884"/>
        <end position="2899"/>
    </location>
</feature>
<feature type="region of interest" description="Disordered" evidence="1">
    <location>
        <begin position="2615"/>
        <end position="2846"/>
    </location>
</feature>
<feature type="compositionally biased region" description="Low complexity" evidence="1">
    <location>
        <begin position="2785"/>
        <end position="2795"/>
    </location>
</feature>
<feature type="region of interest" description="Disordered" evidence="1">
    <location>
        <begin position="2439"/>
        <end position="2473"/>
    </location>
</feature>
<feature type="compositionally biased region" description="Basic and acidic residues" evidence="1">
    <location>
        <begin position="919"/>
        <end position="929"/>
    </location>
</feature>
<proteinExistence type="predicted"/>
<feature type="region of interest" description="Disordered" evidence="1">
    <location>
        <begin position="2153"/>
        <end position="2176"/>
    </location>
</feature>
<feature type="region of interest" description="Disordered" evidence="1">
    <location>
        <begin position="1409"/>
        <end position="1490"/>
    </location>
</feature>
<evidence type="ECO:0000313" key="2">
    <source>
        <dbReference type="EMBL" id="CEL73083.1"/>
    </source>
</evidence>
<feature type="region of interest" description="Disordered" evidence="1">
    <location>
        <begin position="2222"/>
        <end position="2332"/>
    </location>
</feature>
<feature type="compositionally biased region" description="Polar residues" evidence="1">
    <location>
        <begin position="2704"/>
        <end position="2713"/>
    </location>
</feature>
<feature type="compositionally biased region" description="Gly residues" evidence="1">
    <location>
        <begin position="2266"/>
        <end position="2275"/>
    </location>
</feature>
<name>A0A0F7UYN9_TOXGV</name>
<feature type="region of interest" description="Disordered" evidence="1">
    <location>
        <begin position="66"/>
        <end position="115"/>
    </location>
</feature>
<feature type="compositionally biased region" description="Polar residues" evidence="1">
    <location>
        <begin position="368"/>
        <end position="378"/>
    </location>
</feature>
<feature type="compositionally biased region" description="Low complexity" evidence="1">
    <location>
        <begin position="1470"/>
        <end position="1481"/>
    </location>
</feature>
<feature type="compositionally biased region" description="Low complexity" evidence="1">
    <location>
        <begin position="775"/>
        <end position="789"/>
    </location>
</feature>
<dbReference type="EMBL" id="LN714495">
    <property type="protein sequence ID" value="CEL73083.1"/>
    <property type="molecule type" value="Genomic_DNA"/>
</dbReference>
<organism evidence="2">
    <name type="scientific">Toxoplasma gondii (strain ATCC 50861 / VEG)</name>
    <dbReference type="NCBI Taxonomy" id="432359"/>
    <lineage>
        <taxon>Eukaryota</taxon>
        <taxon>Sar</taxon>
        <taxon>Alveolata</taxon>
        <taxon>Apicomplexa</taxon>
        <taxon>Conoidasida</taxon>
        <taxon>Coccidia</taxon>
        <taxon>Eucoccidiorida</taxon>
        <taxon>Eimeriorina</taxon>
        <taxon>Sarcocystidae</taxon>
        <taxon>Toxoplasma</taxon>
    </lineage>
</organism>
<protein>
    <submittedName>
        <fullName evidence="2">Uncharacterized protein</fullName>
    </submittedName>
</protein>
<feature type="region of interest" description="Disordered" evidence="1">
    <location>
        <begin position="1"/>
        <end position="26"/>
    </location>
</feature>
<feature type="compositionally biased region" description="Low complexity" evidence="1">
    <location>
        <begin position="2103"/>
        <end position="2118"/>
    </location>
</feature>
<feature type="compositionally biased region" description="Basic and acidic residues" evidence="1">
    <location>
        <begin position="331"/>
        <end position="341"/>
    </location>
</feature>
<feature type="compositionally biased region" description="Basic and acidic residues" evidence="1">
    <location>
        <begin position="393"/>
        <end position="407"/>
    </location>
</feature>
<feature type="region of interest" description="Disordered" evidence="1">
    <location>
        <begin position="128"/>
        <end position="164"/>
    </location>
</feature>
<feature type="region of interest" description="Disordered" evidence="1">
    <location>
        <begin position="772"/>
        <end position="792"/>
    </location>
</feature>
<feature type="region of interest" description="Disordered" evidence="1">
    <location>
        <begin position="2485"/>
        <end position="2600"/>
    </location>
</feature>
<feature type="compositionally biased region" description="Basic and acidic residues" evidence="1">
    <location>
        <begin position="959"/>
        <end position="977"/>
    </location>
</feature>